<dbReference type="PANTHER" id="PTHR24007">
    <property type="entry name" value="BRCA1-ASSOCIATED PROTEIN"/>
    <property type="match status" value="1"/>
</dbReference>
<accession>A0A1J1GKT0</accession>
<feature type="domain" description="RING-type" evidence="4">
    <location>
        <begin position="720"/>
        <end position="741"/>
    </location>
</feature>
<keyword evidence="1" id="KW-0479">Metal-binding</keyword>
<feature type="compositionally biased region" description="Basic and acidic residues" evidence="3">
    <location>
        <begin position="26"/>
        <end position="36"/>
    </location>
</feature>
<dbReference type="RefSeq" id="XP_028525804.1">
    <property type="nucleotide sequence ID" value="XM_028671976.1"/>
</dbReference>
<organism evidence="6 7">
    <name type="scientific">Plasmodium gallinaceum</name>
    <dbReference type="NCBI Taxonomy" id="5849"/>
    <lineage>
        <taxon>Eukaryota</taxon>
        <taxon>Sar</taxon>
        <taxon>Alveolata</taxon>
        <taxon>Apicomplexa</taxon>
        <taxon>Aconoidasida</taxon>
        <taxon>Haemosporida</taxon>
        <taxon>Plasmodiidae</taxon>
        <taxon>Plasmodium</taxon>
        <taxon>Plasmodium (Haemamoeba)</taxon>
    </lineage>
</organism>
<gene>
    <name evidence="6" type="ORF">PGAL8A_00068600</name>
</gene>
<dbReference type="EMBL" id="CVMV01000004">
    <property type="protein sequence ID" value="CRG92982.1"/>
    <property type="molecule type" value="Genomic_DNA"/>
</dbReference>
<sequence length="1230" mass="148168">MIRNNQKKKKSKIKRKINTASNLNDKNNDKSNKEKCVSNNNAHNLSLHDEKKEFCLINNDEDLFEDDKNLKKEKYYKEEDTYKIEENKVNKNINKTKKSINDDDQSNNESNEQIKNPHIINTNKIDTYNNEIVGENKNENRYTINGNNIIKNELNLKNDEIYDILKFNNKDIVEEKVDHLFPLVEVDHKSLLCLKEAEDDFVKDINKEIEKFQNKFNDLSCLQDIKQNNSKNNIGIKKQINKEKFIEINEDNEKIKVSPVEQRKNETKTEVEMKGNDFDDNNKMILNKNIFEKKNYNLSYMQSEGNSFLKLKRKIKKKKKKKMKTKYYQVIRDLCLIKKEENIKKKGKYYIFNYNCGNTNIQSITGYIRCYKNFYLYKEKNNCIRKKKRSNIYNIENKIRISVLLCVNVSNCISPSEFLELLYPYDYFIFFLKVLNKKNNEEYMIYFLTFDIYAKKIIKIAKNIFFFNTKKKKNIKLYLVKDITMHVNSNINKKCKTNIVRKKLYKNKEKRKKYMHNKDKYINPLYLISQNKFHLSCAVCLEALYSENLSKIISYIFNLNFEKQIKSNKKKDINDNTLRNEVMRDKNYDYNKEKMKLKIKDKNMGDITYDSIKKENDNWDGNNNNNNTGSINNENLHKENNDFNGNCKSNKEFNMNNEIFKKENLYPNALNSYVTNDYNYYLYIIRFISNMQNKYNDQIKKKVKNTNNKMYNNVCINILCSHIFHSNCLKKWCFTSCPICRYKQYNYQIASCDICEKTQNVKICLFCGFIGCSVNYDQQRKMKEKKKKKKNLKKKREIIRKIYCVFSRIADDFIKKDENLHYYYNIKKIKDKNYAKMNEIEDCKSNSIKENKEKFNKENYLKKKKINEYSVNQKEINYNREENEKLLSEEKNIKVKHFNNIENSRNNNNKENNKDNKINNLIYLNDIRKIIKKFRNFYKFISKKKKKKKCTKMVEKIENVENNYSFTKYQLIKNNCEKKHFQKKKKKKKNIVDHAKIHFCKTNHNYFFDVLKNSVYDYSSYLYIKKLINLKNENKNLKKIYSGNIYISGKEEIIDKKNIIMYIYEFNQLLSALLESQRDHFLSCIYDLKLNYEKINKENIIEINKNINEMKVLKEKNNNLKSDLNKKINLLLDKVQTNDGLLQHLRNVEIINEKLCEEQKKEICEYEFKKENNQKIIKEKQQIIRELRQQILDLSFHKQASSKFSQNSEIKNSSFMIGEKIMQKNRFKRK</sequence>
<dbReference type="GO" id="GO:0016567">
    <property type="term" value="P:protein ubiquitination"/>
    <property type="evidence" value="ECO:0007669"/>
    <property type="project" value="TreeGrafter"/>
</dbReference>
<comment type="caution">
    <text evidence="6">The sequence shown here is derived from an EMBL/GenBank/DDBJ whole genome shotgun (WGS) entry which is preliminary data.</text>
</comment>
<evidence type="ECO:0000256" key="3">
    <source>
        <dbReference type="SAM" id="MobiDB-lite"/>
    </source>
</evidence>
<dbReference type="InterPro" id="IPR001841">
    <property type="entry name" value="Znf_RING"/>
</dbReference>
<keyword evidence="2" id="KW-0175">Coiled coil</keyword>
<dbReference type="GO" id="GO:0061630">
    <property type="term" value="F:ubiquitin protein ligase activity"/>
    <property type="evidence" value="ECO:0007669"/>
    <property type="project" value="TreeGrafter"/>
</dbReference>
<dbReference type="SUPFAM" id="SSF57850">
    <property type="entry name" value="RING/U-box"/>
    <property type="match status" value="1"/>
</dbReference>
<dbReference type="AlphaFoldDB" id="A0A1J1GKT0"/>
<dbReference type="GeneID" id="39729211"/>
<dbReference type="GO" id="GO:0007265">
    <property type="term" value="P:Ras protein signal transduction"/>
    <property type="evidence" value="ECO:0007669"/>
    <property type="project" value="TreeGrafter"/>
</dbReference>
<dbReference type="InterPro" id="IPR001607">
    <property type="entry name" value="Znf_UBP"/>
</dbReference>
<reference evidence="6" key="1">
    <citation type="submission" date="2015-04" db="EMBL/GenBank/DDBJ databases">
        <authorList>
            <consortium name="Pathogen Informatics"/>
        </authorList>
    </citation>
    <scope>NUCLEOTIDE SEQUENCE [LARGE SCALE GENOMIC DNA]</scope>
    <source>
        <strain evidence="6">8A</strain>
    </source>
</reference>
<protein>
    <submittedName>
        <fullName evidence="6">Uncharacterized protein</fullName>
    </submittedName>
</protein>
<dbReference type="VEuPathDB" id="PlasmoDB:PGAL8A_00068600"/>
<keyword evidence="1" id="KW-0862">Zinc</keyword>
<dbReference type="OrthoDB" id="273556at2759"/>
<dbReference type="Proteomes" id="UP000220797">
    <property type="component" value="Unassembled WGS sequence"/>
</dbReference>
<feature type="region of interest" description="Disordered" evidence="3">
    <location>
        <begin position="1"/>
        <end position="37"/>
    </location>
</feature>
<proteinExistence type="predicted"/>
<dbReference type="PROSITE" id="PS50089">
    <property type="entry name" value="ZF_RING_2"/>
    <property type="match status" value="1"/>
</dbReference>
<feature type="coiled-coil region" evidence="2">
    <location>
        <begin position="1103"/>
        <end position="1130"/>
    </location>
</feature>
<feature type="region of interest" description="Disordered" evidence="3">
    <location>
        <begin position="94"/>
        <end position="114"/>
    </location>
</feature>
<dbReference type="PANTHER" id="PTHR24007:SF7">
    <property type="entry name" value="BRCA1-ASSOCIATED PROTEIN"/>
    <property type="match status" value="1"/>
</dbReference>
<keyword evidence="1" id="KW-0863">Zinc-finger</keyword>
<dbReference type="InterPro" id="IPR013083">
    <property type="entry name" value="Znf_RING/FYVE/PHD"/>
</dbReference>
<dbReference type="PROSITE" id="PS50271">
    <property type="entry name" value="ZF_UBP"/>
    <property type="match status" value="1"/>
</dbReference>
<evidence type="ECO:0000259" key="4">
    <source>
        <dbReference type="PROSITE" id="PS50089"/>
    </source>
</evidence>
<feature type="domain" description="UBP-type" evidence="5">
    <location>
        <begin position="735"/>
        <end position="833"/>
    </location>
</feature>
<feature type="compositionally biased region" description="Basic residues" evidence="3">
    <location>
        <begin position="1"/>
        <end position="17"/>
    </location>
</feature>
<evidence type="ECO:0000256" key="1">
    <source>
        <dbReference type="PROSITE-ProRule" id="PRU00502"/>
    </source>
</evidence>
<dbReference type="Gene3D" id="3.30.40.10">
    <property type="entry name" value="Zinc/RING finger domain, C3HC4 (zinc finger)"/>
    <property type="match status" value="1"/>
</dbReference>
<evidence type="ECO:0000256" key="2">
    <source>
        <dbReference type="SAM" id="Coils"/>
    </source>
</evidence>
<dbReference type="GO" id="GO:0008270">
    <property type="term" value="F:zinc ion binding"/>
    <property type="evidence" value="ECO:0007669"/>
    <property type="project" value="UniProtKB-KW"/>
</dbReference>
<dbReference type="GO" id="GO:0005737">
    <property type="term" value="C:cytoplasm"/>
    <property type="evidence" value="ECO:0007669"/>
    <property type="project" value="TreeGrafter"/>
</dbReference>
<evidence type="ECO:0000313" key="7">
    <source>
        <dbReference type="Proteomes" id="UP000220797"/>
    </source>
</evidence>
<evidence type="ECO:0000313" key="6">
    <source>
        <dbReference type="EMBL" id="CRG92982.1"/>
    </source>
</evidence>
<name>A0A1J1GKT0_PLAGA</name>
<feature type="coiled-coil region" evidence="2">
    <location>
        <begin position="775"/>
        <end position="802"/>
    </location>
</feature>
<keyword evidence="7" id="KW-1185">Reference proteome</keyword>
<evidence type="ECO:0000259" key="5">
    <source>
        <dbReference type="PROSITE" id="PS50271"/>
    </source>
</evidence>